<protein>
    <recommendedName>
        <fullName evidence="2">WW domain-containing protein</fullName>
    </recommendedName>
</protein>
<feature type="compositionally biased region" description="Low complexity" evidence="1">
    <location>
        <begin position="109"/>
        <end position="131"/>
    </location>
</feature>
<dbReference type="Gene3D" id="2.20.70.10">
    <property type="match status" value="1"/>
</dbReference>
<reference evidence="3 4" key="1">
    <citation type="journal article" date="2011" name="PLoS Pathog.">
        <title>Endophytic Life Strategies Decoded by Genome and Transcriptome Analyses of the Mutualistic Root Symbiont Piriformospora indica.</title>
        <authorList>
            <person name="Zuccaro A."/>
            <person name="Lahrmann U."/>
            <person name="Guldener U."/>
            <person name="Langen G."/>
            <person name="Pfiffi S."/>
            <person name="Biedenkopf D."/>
            <person name="Wong P."/>
            <person name="Samans B."/>
            <person name="Grimm C."/>
            <person name="Basiewicz M."/>
            <person name="Murat C."/>
            <person name="Martin F."/>
            <person name="Kogel K.H."/>
        </authorList>
    </citation>
    <scope>NUCLEOTIDE SEQUENCE [LARGE SCALE GENOMIC DNA]</scope>
    <source>
        <strain evidence="3 4">DSM 11827</strain>
    </source>
</reference>
<dbReference type="HOGENOM" id="CLU_091402_1_0_1"/>
<dbReference type="AlphaFoldDB" id="G4TJL1"/>
<dbReference type="STRING" id="1109443.G4TJL1"/>
<dbReference type="EMBL" id="CAFZ01000122">
    <property type="protein sequence ID" value="CCA71492.1"/>
    <property type="molecule type" value="Genomic_DNA"/>
</dbReference>
<evidence type="ECO:0000313" key="3">
    <source>
        <dbReference type="EMBL" id="CCA71492.1"/>
    </source>
</evidence>
<evidence type="ECO:0000313" key="4">
    <source>
        <dbReference type="Proteomes" id="UP000007148"/>
    </source>
</evidence>
<dbReference type="Proteomes" id="UP000007148">
    <property type="component" value="Unassembled WGS sequence"/>
</dbReference>
<evidence type="ECO:0000259" key="2">
    <source>
        <dbReference type="SMART" id="SM00456"/>
    </source>
</evidence>
<evidence type="ECO:0000256" key="1">
    <source>
        <dbReference type="SAM" id="MobiDB-lite"/>
    </source>
</evidence>
<feature type="region of interest" description="Disordered" evidence="1">
    <location>
        <begin position="45"/>
        <end position="136"/>
    </location>
</feature>
<dbReference type="InParanoid" id="G4TJL1"/>
<dbReference type="SMART" id="SM00456">
    <property type="entry name" value="WW"/>
    <property type="match status" value="1"/>
</dbReference>
<gene>
    <name evidence="3" type="ORF">PIIN_05429</name>
</gene>
<dbReference type="SUPFAM" id="SSF51045">
    <property type="entry name" value="WW domain"/>
    <property type="match status" value="1"/>
</dbReference>
<sequence length="253" mass="26166">MSQYPQYSSEPPKSNPDTRPLPDGWITQWDPNYKAWFYVNTRESPPRSVWVHPAGPPGSPQPQQYSAPSGAPPSNGPQEKGGSANDYYQGSSPYPQGSSPYPQGPSPYPQQGQSPYPQQGYNQPNPSNNKGPLGGAIGGAAAGGLLGKLFSHGKKPSGSHGYGGHSQPFYGGQPGYGGGYGPGPGYGGYGQPQVVYQQGPKKSNMGRNAALAGGAGLLGGLLVADAIGDAYEDGYDQGYDGGDFDGGDFGGDF</sequence>
<organism evidence="3 4">
    <name type="scientific">Serendipita indica (strain DSM 11827)</name>
    <name type="common">Root endophyte fungus</name>
    <name type="synonym">Piriformospora indica</name>
    <dbReference type="NCBI Taxonomy" id="1109443"/>
    <lineage>
        <taxon>Eukaryota</taxon>
        <taxon>Fungi</taxon>
        <taxon>Dikarya</taxon>
        <taxon>Basidiomycota</taxon>
        <taxon>Agaricomycotina</taxon>
        <taxon>Agaricomycetes</taxon>
        <taxon>Sebacinales</taxon>
        <taxon>Serendipitaceae</taxon>
        <taxon>Serendipita</taxon>
    </lineage>
</organism>
<feature type="region of interest" description="Disordered" evidence="1">
    <location>
        <begin position="1"/>
        <end position="26"/>
    </location>
</feature>
<keyword evidence="4" id="KW-1185">Reference proteome</keyword>
<accession>G4TJL1</accession>
<dbReference type="eggNOG" id="ENOG502S9K3">
    <property type="taxonomic scope" value="Eukaryota"/>
</dbReference>
<dbReference type="InterPro" id="IPR036020">
    <property type="entry name" value="WW_dom_sf"/>
</dbReference>
<feature type="domain" description="WW" evidence="2">
    <location>
        <begin position="20"/>
        <end position="55"/>
    </location>
</feature>
<feature type="compositionally biased region" description="Polar residues" evidence="1">
    <location>
        <begin position="1"/>
        <end position="17"/>
    </location>
</feature>
<dbReference type="Pfam" id="PF00397">
    <property type="entry name" value="WW"/>
    <property type="match status" value="1"/>
</dbReference>
<dbReference type="OMA" id="RWNDQYK"/>
<feature type="compositionally biased region" description="Low complexity" evidence="1">
    <location>
        <begin position="87"/>
        <end position="101"/>
    </location>
</feature>
<name>G4TJL1_SERID</name>
<feature type="region of interest" description="Disordered" evidence="1">
    <location>
        <begin position="151"/>
        <end position="176"/>
    </location>
</feature>
<comment type="caution">
    <text evidence="3">The sequence shown here is derived from an EMBL/GenBank/DDBJ whole genome shotgun (WGS) entry which is preliminary data.</text>
</comment>
<dbReference type="OrthoDB" id="2367685at2759"/>
<proteinExistence type="predicted"/>
<dbReference type="InterPro" id="IPR001202">
    <property type="entry name" value="WW_dom"/>
</dbReference>